<sequence length="1086" mass="122674">ENGNWPAICTICNKFLEDADLTAALLPNTIAAVKDLVQKKINQVETAKNCKPLKVKRATSADPAQHAEKKIKQEVKIEGTECKAEATEQKVEQLEERMCKAELISYHNLQVVEKIPDLVGEFGEKSEGTKKAITYPIFCKWCNKTFSGRNRAKIVQHTSGQEHRRRWRSKEAVGEVKAVDEDVKEEKAEDSADPLPLGKCLGLRLQSHIGRKTRLGSDLFPVWKAYTQYANLDKSLRTDTIDCVTKIATHSVKSLCDTGDWILTATTCIGSGPVFTTEDGDVTCRQCFELGSKPRFLSKVTGLILNMDMGELLHHRMFRDGEVESFMAKLRQSVCYLRRHKTLYEEFMEYPVQKLHYKVRCFWTGRAAVPECGTAALHLWTAQVIKPCLDCEPGHSIKHLYLKQLVQYMHRDPTVNSYEVDLVRSVICGSFSRHPILQGVLVACMSKIRGEEQGTTTMRNPHRSLSIVGSEEERRLLIQTGTEMACHGSNHAALEFFGLQWMTRNDWRGCLQFEGFPLFTAPSVAEMREGNHLISSTFLPRKPTCAQRRLALCFDQTYLQACSQLCTTSKGHVLLGGPHRCADFDLPDESQKVLKDRAGHVIPQKVDKDRTKATDIESVVLWDPTRCKSGIFEIGAFPVTAQADRHGFFEARASAPSKQRGQWEVLHRIGGVLEAADSVRFILADKHGSHNWLASWLLGRTIDLPQELMDLVPFFKTLRFEDLPECRFVVKYRIALQGSSPVHFVPGPAHAQKNWTEQLRSSLSTPTFGLLWSDWSGALELGLYPVAFQGTDTMSDRQSGLWLSPANFVLNPGAQEVEIPWMLQGAMVFSLIGAHCQAAVLHSQSDPLWRLETAMVGLLLLDFGEMMAEHFAKGKGTKKRERWVDPVTAGTLRDMCGAVICILWASDESTPLVWQQLTERKIECRFGRIRSCFQNAQMSVGDFWRASLQLMRKDLDLELPPQEDCKHIKLTEKQFQSTTSSAFSAARKFASLCSGLTDSELTAMFKMRTPDDGGLDELSQTFAGRAPWELKKTQGSRLWPPLKESEHLRHSLMPQKILKDKTPTGMRTWQKSAKMTRRWQKPRRLC</sequence>
<dbReference type="AlphaFoldDB" id="A0A9P1D9Z9"/>
<dbReference type="Proteomes" id="UP001152797">
    <property type="component" value="Unassembled WGS sequence"/>
</dbReference>
<evidence type="ECO:0000313" key="2">
    <source>
        <dbReference type="EMBL" id="CAL4793199.1"/>
    </source>
</evidence>
<dbReference type="EMBL" id="CAMXCT030003717">
    <property type="protein sequence ID" value="CAL4793199.1"/>
    <property type="molecule type" value="Genomic_DNA"/>
</dbReference>
<name>A0A9P1D9Z9_9DINO</name>
<organism evidence="1">
    <name type="scientific">Cladocopium goreaui</name>
    <dbReference type="NCBI Taxonomy" id="2562237"/>
    <lineage>
        <taxon>Eukaryota</taxon>
        <taxon>Sar</taxon>
        <taxon>Alveolata</taxon>
        <taxon>Dinophyceae</taxon>
        <taxon>Suessiales</taxon>
        <taxon>Symbiodiniaceae</taxon>
        <taxon>Cladocopium</taxon>
    </lineage>
</organism>
<dbReference type="EMBL" id="CAMXCT010003717">
    <property type="protein sequence ID" value="CAI4005887.1"/>
    <property type="molecule type" value="Genomic_DNA"/>
</dbReference>
<keyword evidence="3" id="KW-1185">Reference proteome</keyword>
<comment type="caution">
    <text evidence="1">The sequence shown here is derived from an EMBL/GenBank/DDBJ whole genome shotgun (WGS) entry which is preliminary data.</text>
</comment>
<reference evidence="1" key="1">
    <citation type="submission" date="2022-10" db="EMBL/GenBank/DDBJ databases">
        <authorList>
            <person name="Chen Y."/>
            <person name="Dougan E. K."/>
            <person name="Chan C."/>
            <person name="Rhodes N."/>
            <person name="Thang M."/>
        </authorList>
    </citation>
    <scope>NUCLEOTIDE SEQUENCE</scope>
</reference>
<dbReference type="EMBL" id="CAMXCT020003717">
    <property type="protein sequence ID" value="CAL1159262.1"/>
    <property type="molecule type" value="Genomic_DNA"/>
</dbReference>
<proteinExistence type="predicted"/>
<evidence type="ECO:0000313" key="1">
    <source>
        <dbReference type="EMBL" id="CAI4005887.1"/>
    </source>
</evidence>
<evidence type="ECO:0000313" key="3">
    <source>
        <dbReference type="Proteomes" id="UP001152797"/>
    </source>
</evidence>
<protein>
    <submittedName>
        <fullName evidence="1">Uncharacterized protein</fullName>
    </submittedName>
</protein>
<gene>
    <name evidence="1" type="ORF">C1SCF055_LOCUS31572</name>
</gene>
<accession>A0A9P1D9Z9</accession>
<feature type="non-terminal residue" evidence="1">
    <location>
        <position position="1"/>
    </location>
</feature>
<reference evidence="2 3" key="2">
    <citation type="submission" date="2024-05" db="EMBL/GenBank/DDBJ databases">
        <authorList>
            <person name="Chen Y."/>
            <person name="Shah S."/>
            <person name="Dougan E. K."/>
            <person name="Thang M."/>
            <person name="Chan C."/>
        </authorList>
    </citation>
    <scope>NUCLEOTIDE SEQUENCE [LARGE SCALE GENOMIC DNA]</scope>
</reference>